<comment type="caution">
    <text evidence="1">The sequence shown here is derived from an EMBL/GenBank/DDBJ whole genome shotgun (WGS) entry which is preliminary data.</text>
</comment>
<keyword evidence="1" id="KW-0966">Cell projection</keyword>
<accession>A0ABV1KPI3</accession>
<organism evidence="1 2">
    <name type="scientific">Cohnella silvisoli</name>
    <dbReference type="NCBI Taxonomy" id="2873699"/>
    <lineage>
        <taxon>Bacteria</taxon>
        <taxon>Bacillati</taxon>
        <taxon>Bacillota</taxon>
        <taxon>Bacilli</taxon>
        <taxon>Bacillales</taxon>
        <taxon>Paenibacillaceae</taxon>
        <taxon>Cohnella</taxon>
    </lineage>
</organism>
<name>A0ABV1KPI3_9BACL</name>
<gene>
    <name evidence="1" type="ORF">QJS35_06295</name>
</gene>
<dbReference type="EMBL" id="JASKHM010000003">
    <property type="protein sequence ID" value="MEQ4482000.1"/>
    <property type="molecule type" value="Genomic_DNA"/>
</dbReference>
<keyword evidence="1" id="KW-0282">Flagellum</keyword>
<keyword evidence="1" id="KW-0969">Cilium</keyword>
<dbReference type="Proteomes" id="UP001493487">
    <property type="component" value="Unassembled WGS sequence"/>
</dbReference>
<proteinExistence type="predicted"/>
<reference evidence="1 2" key="1">
    <citation type="journal article" date="2023" name="Genome Announc.">
        <title>Pan-Genome Analyses of the Genus Cohnella and Proposal of the Novel Species Cohnella silvisoli sp. nov., Isolated from Forest Soil.</title>
        <authorList>
            <person name="Wang C."/>
            <person name="Mao L."/>
            <person name="Bao G."/>
            <person name="Zhu H."/>
        </authorList>
    </citation>
    <scope>NUCLEOTIDE SEQUENCE [LARGE SCALE GENOMIC DNA]</scope>
    <source>
        <strain evidence="1 2">NL03-T5-1</strain>
    </source>
</reference>
<evidence type="ECO:0000313" key="1">
    <source>
        <dbReference type="EMBL" id="MEQ4482000.1"/>
    </source>
</evidence>
<keyword evidence="2" id="KW-1185">Reference proteome</keyword>
<protein>
    <submittedName>
        <fullName evidence="1">Flagellar protein FliT</fullName>
    </submittedName>
</protein>
<sequence length="116" mass="13472">MDELFASLVSITEAAALRSDSMEDEQWAEFMEERVKLLIQIRRLDAELPDNAPERLRYQEAAKRLADWDAVIMSRMEELKAEAAEHLGKITDFRKQKDAYDGADTAIDSYFVDKKW</sequence>
<dbReference type="RefSeq" id="WP_232185323.1">
    <property type="nucleotide sequence ID" value="NZ_JAIOAP010000004.1"/>
</dbReference>
<evidence type="ECO:0000313" key="2">
    <source>
        <dbReference type="Proteomes" id="UP001493487"/>
    </source>
</evidence>